<name>A0A0D2MRG7_9CHLO</name>
<organism evidence="1 2">
    <name type="scientific">Monoraphidium neglectum</name>
    <dbReference type="NCBI Taxonomy" id="145388"/>
    <lineage>
        <taxon>Eukaryota</taxon>
        <taxon>Viridiplantae</taxon>
        <taxon>Chlorophyta</taxon>
        <taxon>core chlorophytes</taxon>
        <taxon>Chlorophyceae</taxon>
        <taxon>CS clade</taxon>
        <taxon>Sphaeropleales</taxon>
        <taxon>Selenastraceae</taxon>
        <taxon>Monoraphidium</taxon>
    </lineage>
</organism>
<sequence>MSARVVVRRPAAFDSRLEAAFASGLRFQEGGAAVAGWVHSSRHEAVSLKVASRRRMLPKQPRATEAGIVYNFIVLFPGKDARQAAATRDAAVVAVNRGGACSLQVEGGVTGLCEYAADLAELDPFDPNSSLLIESSKATKTAVPPDAAPAAPVCRLEGQGCDGVTLNCCSWAFQECDLRPDAPTRGTCRSLTGRQGPTCKREGEGCSHGWQCCPFLKCAGGGPAGRRCTWTPDQASLSVNVTMTSPGGYDAAVQEGLLSAVQRWLLLEGTGAASTRVVGYEPLRAPTAAEWERRGRMYHFEVVLGAPTAAALDGAVRAALRALGGVLESGTASRSAGGSAKSGGGGFCGVPVLSIGEGATLCSLAKA</sequence>
<dbReference type="AlphaFoldDB" id="A0A0D2MRG7"/>
<evidence type="ECO:0000313" key="2">
    <source>
        <dbReference type="Proteomes" id="UP000054498"/>
    </source>
</evidence>
<reference evidence="1 2" key="1">
    <citation type="journal article" date="2013" name="BMC Genomics">
        <title>Reconstruction of the lipid metabolism for the microalga Monoraphidium neglectum from its genome sequence reveals characteristics suitable for biofuel production.</title>
        <authorList>
            <person name="Bogen C."/>
            <person name="Al-Dilaimi A."/>
            <person name="Albersmeier A."/>
            <person name="Wichmann J."/>
            <person name="Grundmann M."/>
            <person name="Rupp O."/>
            <person name="Lauersen K.J."/>
            <person name="Blifernez-Klassen O."/>
            <person name="Kalinowski J."/>
            <person name="Goesmann A."/>
            <person name="Mussgnug J.H."/>
            <person name="Kruse O."/>
        </authorList>
    </citation>
    <scope>NUCLEOTIDE SEQUENCE [LARGE SCALE GENOMIC DNA]</scope>
    <source>
        <strain evidence="1 2">SAG 48.87</strain>
    </source>
</reference>
<dbReference type="OrthoDB" id="10615317at2759"/>
<dbReference type="KEGG" id="mng:MNEG_2786"/>
<dbReference type="EMBL" id="KK100546">
    <property type="protein sequence ID" value="KIZ05175.1"/>
    <property type="molecule type" value="Genomic_DNA"/>
</dbReference>
<gene>
    <name evidence="1" type="ORF">MNEG_2786</name>
</gene>
<keyword evidence="2" id="KW-1185">Reference proteome</keyword>
<evidence type="ECO:0000313" key="1">
    <source>
        <dbReference type="EMBL" id="KIZ05175.1"/>
    </source>
</evidence>
<protein>
    <submittedName>
        <fullName evidence="1">Uncharacterized protein</fullName>
    </submittedName>
</protein>
<accession>A0A0D2MRG7</accession>
<dbReference type="Proteomes" id="UP000054498">
    <property type="component" value="Unassembled WGS sequence"/>
</dbReference>
<dbReference type="GeneID" id="25735664"/>
<dbReference type="RefSeq" id="XP_013904194.1">
    <property type="nucleotide sequence ID" value="XM_014048740.1"/>
</dbReference>
<proteinExistence type="predicted"/>